<keyword evidence="2" id="KW-0472">Membrane</keyword>
<organism evidence="3 4">
    <name type="scientific">Caenorhabditis auriculariae</name>
    <dbReference type="NCBI Taxonomy" id="2777116"/>
    <lineage>
        <taxon>Eukaryota</taxon>
        <taxon>Metazoa</taxon>
        <taxon>Ecdysozoa</taxon>
        <taxon>Nematoda</taxon>
        <taxon>Chromadorea</taxon>
        <taxon>Rhabditida</taxon>
        <taxon>Rhabditina</taxon>
        <taxon>Rhabditomorpha</taxon>
        <taxon>Rhabditoidea</taxon>
        <taxon>Rhabditidae</taxon>
        <taxon>Peloderinae</taxon>
        <taxon>Caenorhabditis</taxon>
    </lineage>
</organism>
<protein>
    <submittedName>
        <fullName evidence="3">Uncharacterized protein</fullName>
    </submittedName>
</protein>
<evidence type="ECO:0000313" key="4">
    <source>
        <dbReference type="Proteomes" id="UP000835052"/>
    </source>
</evidence>
<feature type="transmembrane region" description="Helical" evidence="2">
    <location>
        <begin position="262"/>
        <end position="278"/>
    </location>
</feature>
<dbReference type="AlphaFoldDB" id="A0A8S1H501"/>
<proteinExistence type="predicted"/>
<dbReference type="EMBL" id="CAJGYM010000020">
    <property type="protein sequence ID" value="CAD6191356.1"/>
    <property type="molecule type" value="Genomic_DNA"/>
</dbReference>
<sequence length="348" mass="38193">MTTQLRPPNFPLNGQQEELLKVYGSAKASLKRLMPEPPTEEVPTKRPAVVYSTSMPSCKNPYQSSSPAPQILPTESKAVLPEGLHKKSEQSPRVARQSAEAIRVPDSSPSPFCNINAYLHYIHRIQQNQIPNFAGLGNSNLRRQTIGPCTVSADVAQHMARVRAANALRPPTGFAPSQFVTNLNSLQHLLMGQVTSPLTMPTVLGGTPTTQPPHTRLYSAPCFEGPEGPLFQNFLEAVRKSEAQMARAFGGNCSWPNSLQKFIFGFVAANAILLGIIIRMYPNDWLYVILQLVIPLLVWETLLFFVVAPEEVLTDLLGEKSSVSSNSISSPVRSTMTRGGRVHSYGDF</sequence>
<feature type="transmembrane region" description="Helical" evidence="2">
    <location>
        <begin position="285"/>
        <end position="308"/>
    </location>
</feature>
<gene>
    <name evidence="3" type="ORF">CAUJ_LOCUS7275</name>
</gene>
<keyword evidence="4" id="KW-1185">Reference proteome</keyword>
<keyword evidence="2" id="KW-1133">Transmembrane helix</keyword>
<dbReference type="Proteomes" id="UP000835052">
    <property type="component" value="Unassembled WGS sequence"/>
</dbReference>
<name>A0A8S1H501_9PELO</name>
<feature type="region of interest" description="Disordered" evidence="1">
    <location>
        <begin position="80"/>
        <end position="103"/>
    </location>
</feature>
<comment type="caution">
    <text evidence="3">The sequence shown here is derived from an EMBL/GenBank/DDBJ whole genome shotgun (WGS) entry which is preliminary data.</text>
</comment>
<evidence type="ECO:0000313" key="3">
    <source>
        <dbReference type="EMBL" id="CAD6191356.1"/>
    </source>
</evidence>
<evidence type="ECO:0000256" key="1">
    <source>
        <dbReference type="SAM" id="MobiDB-lite"/>
    </source>
</evidence>
<evidence type="ECO:0000256" key="2">
    <source>
        <dbReference type="SAM" id="Phobius"/>
    </source>
</evidence>
<accession>A0A8S1H501</accession>
<reference evidence="3" key="1">
    <citation type="submission" date="2020-10" db="EMBL/GenBank/DDBJ databases">
        <authorList>
            <person name="Kikuchi T."/>
        </authorList>
    </citation>
    <scope>NUCLEOTIDE SEQUENCE</scope>
    <source>
        <strain evidence="3">NKZ352</strain>
    </source>
</reference>
<keyword evidence="2" id="KW-0812">Transmembrane</keyword>
<feature type="region of interest" description="Disordered" evidence="1">
    <location>
        <begin position="328"/>
        <end position="348"/>
    </location>
</feature>
<dbReference type="OrthoDB" id="5801839at2759"/>